<comment type="caution">
    <text evidence="1">The sequence shown here is derived from an EMBL/GenBank/DDBJ whole genome shotgun (WGS) entry which is preliminary data.</text>
</comment>
<dbReference type="EMBL" id="BONW01000041">
    <property type="protein sequence ID" value="GIG91886.1"/>
    <property type="molecule type" value="Genomic_DNA"/>
</dbReference>
<sequence length="324" mass="34497">MADPDTVEGAALARVLRQAGGAEILNTLGVRLSGSELVTLLLAAFRTRAGFLSPADVLRRYAEDRFVAPAQAGFRRLRRAEDVLLSALPDRYELLTLAPVAPLGTHSVVAGVNQNNVLATVRGSEVAADPTNGLALEAAVRRRELLVRHGRSAPPVRLATLQRVIRAQRFAGAGRFAHFSLLALVTAGRDTGSQAFERRSCGEQLRILCAALEAAGVGTVEVALTVLDPAAGPIAEAARAALADLPQVVVRDDPDRSGGRGYYTGWCFKIGVVVDGERIELGDGGFVDWTRRLLGNRKERLLTSALSVDRLAGLLDPPAPEPKH</sequence>
<evidence type="ECO:0000313" key="2">
    <source>
        <dbReference type="Proteomes" id="UP000646749"/>
    </source>
</evidence>
<organism evidence="1 2">
    <name type="scientific">Plantactinospora endophytica</name>
    <dbReference type="NCBI Taxonomy" id="673535"/>
    <lineage>
        <taxon>Bacteria</taxon>
        <taxon>Bacillati</taxon>
        <taxon>Actinomycetota</taxon>
        <taxon>Actinomycetes</taxon>
        <taxon>Micromonosporales</taxon>
        <taxon>Micromonosporaceae</taxon>
        <taxon>Plantactinospora</taxon>
    </lineage>
</organism>
<name>A0ABQ4EAY1_9ACTN</name>
<protein>
    <recommendedName>
        <fullName evidence="3">Restriction endonuclease</fullName>
    </recommendedName>
</protein>
<evidence type="ECO:0000313" key="1">
    <source>
        <dbReference type="EMBL" id="GIG91886.1"/>
    </source>
</evidence>
<accession>A0ABQ4EAY1</accession>
<keyword evidence="2" id="KW-1185">Reference proteome</keyword>
<dbReference type="RefSeq" id="WP_203870255.1">
    <property type="nucleotide sequence ID" value="NZ_BONW01000041.1"/>
</dbReference>
<evidence type="ECO:0008006" key="3">
    <source>
        <dbReference type="Google" id="ProtNLM"/>
    </source>
</evidence>
<gene>
    <name evidence="1" type="ORF">Pen02_68220</name>
</gene>
<dbReference type="Proteomes" id="UP000646749">
    <property type="component" value="Unassembled WGS sequence"/>
</dbReference>
<reference evidence="1 2" key="1">
    <citation type="submission" date="2021-01" db="EMBL/GenBank/DDBJ databases">
        <title>Whole genome shotgun sequence of Plantactinospora endophytica NBRC 110450.</title>
        <authorList>
            <person name="Komaki H."/>
            <person name="Tamura T."/>
        </authorList>
    </citation>
    <scope>NUCLEOTIDE SEQUENCE [LARGE SCALE GENOMIC DNA]</scope>
    <source>
        <strain evidence="1 2">NBRC 110450</strain>
    </source>
</reference>
<proteinExistence type="predicted"/>